<dbReference type="KEGG" id="vg:14011387"/>
<sequence length="261" mass="29198">MSPRRCQRFLDRVAFWRFMNVVATLARLLDWVTLNMATILCLLGEYLIVMAFCFGLFRSGGTEVCGGGWCWFNVVCSVVGLLLTRLWSAHNFQLGRTKSLMGFSARNRGRVATVLVLSTVLFCTLCIFSVAFEGHTSTVVPVHEYCFFSCFGGYYSSWVLFGTLTAGFSILMTGLAIENERSEDDATEDTTDTATNLMDIAEGFMEPLHEFIPVPPPVPPPYHCDVGAPPPPYTNVINITFTCQQQPPSYEESYYDDETQT</sequence>
<proteinExistence type="predicted"/>
<dbReference type="Proteomes" id="UP000142765">
    <property type="component" value="Segment"/>
</dbReference>
<organism evidence="2 5">
    <name type="scientific">Cyprinid herpesvirus 2</name>
    <name type="common">CyHV-2</name>
    <dbReference type="NCBI Taxonomy" id="317878"/>
    <lineage>
        <taxon>Viruses</taxon>
        <taxon>Duplodnaviria</taxon>
        <taxon>Heunggongvirae</taxon>
        <taxon>Peploviricota</taxon>
        <taxon>Herviviricetes</taxon>
        <taxon>Herpesvirales</taxon>
        <taxon>Alloherpesviridae</taxon>
        <taxon>Cyvirus</taxon>
        <taxon>Cyvirus cyprinidallo2</taxon>
    </lineage>
</organism>
<feature type="transmembrane region" description="Helical" evidence="1">
    <location>
        <begin position="109"/>
        <end position="132"/>
    </location>
</feature>
<evidence type="ECO:0000313" key="4">
    <source>
        <dbReference type="EMBL" id="QIV66971.1"/>
    </source>
</evidence>
<evidence type="ECO:0000313" key="2">
    <source>
        <dbReference type="EMBL" id="AFJ20580.1"/>
    </source>
</evidence>
<keyword evidence="1" id="KW-0472">Membrane</keyword>
<feature type="transmembrane region" description="Helical" evidence="1">
    <location>
        <begin position="37"/>
        <end position="57"/>
    </location>
</feature>
<feature type="transmembrane region" description="Helical" evidence="1">
    <location>
        <begin position="69"/>
        <end position="88"/>
    </location>
</feature>
<dbReference type="EMBL" id="JQ815364">
    <property type="protein sequence ID" value="AFJ20580.1"/>
    <property type="molecule type" value="Genomic_DNA"/>
</dbReference>
<keyword evidence="5" id="KW-1185">Reference proteome</keyword>
<dbReference type="GeneID" id="14011387"/>
<reference evidence="3 6" key="2">
    <citation type="submission" date="2015-08" db="EMBL/GenBank/DDBJ databases">
        <authorList>
            <person name="Babu N.S."/>
            <person name="Beckwith C.J."/>
            <person name="Beseler K.G."/>
            <person name="Brison A."/>
            <person name="Carone J.V."/>
            <person name="Caskin T.P."/>
            <person name="Diamond M."/>
            <person name="Durham M.E."/>
            <person name="Foxe J.M."/>
            <person name="Go M."/>
            <person name="Henderson B.A."/>
            <person name="Jones I.B."/>
            <person name="McGettigan J.A."/>
            <person name="Micheletti S.J."/>
            <person name="Nasrallah M.E."/>
            <person name="Ortiz D."/>
            <person name="Piller C.R."/>
            <person name="Privatt S.R."/>
            <person name="Schneider S.L."/>
            <person name="Sharp S."/>
            <person name="Smith T.C."/>
            <person name="Stanton J.D."/>
            <person name="Ullery H.E."/>
            <person name="Wilson R.J."/>
            <person name="Serrano M.G."/>
            <person name="Buck G."/>
            <person name="Lee V."/>
            <person name="Wang Y."/>
            <person name="Carvalho R."/>
            <person name="Voegtly L."/>
            <person name="Shi R."/>
            <person name="Duckworth R."/>
            <person name="Johnson A."/>
            <person name="Loviza R."/>
            <person name="Walstead R."/>
            <person name="Shah Z."/>
            <person name="Kiflezghi M."/>
            <person name="Wade K."/>
            <person name="Ball S.L."/>
            <person name="Bradley K.W."/>
            <person name="Asai D.J."/>
            <person name="Bowman C.A."/>
            <person name="Russell D.A."/>
            <person name="Pope W.H."/>
            <person name="Jacobs-Sera D."/>
            <person name="Hendrix R.W."/>
            <person name="Hatfull G.F."/>
        </authorList>
    </citation>
    <scope>NUCLEOTIDE SEQUENCE [LARGE SCALE GENOMIC DNA]</scope>
    <source>
        <strain evidence="3">SY</strain>
    </source>
</reference>
<accession>K7PCP8</accession>
<protein>
    <submittedName>
        <fullName evidence="3">Membrane ORF153B</fullName>
    </submittedName>
    <submittedName>
        <fullName evidence="2">Membrane protein ORF153B</fullName>
    </submittedName>
</protein>
<evidence type="ECO:0000313" key="5">
    <source>
        <dbReference type="Proteomes" id="UP000101183"/>
    </source>
</evidence>
<keyword evidence="1" id="KW-0812">Transmembrane</keyword>
<evidence type="ECO:0000313" key="6">
    <source>
        <dbReference type="Proteomes" id="UP000142765"/>
    </source>
</evidence>
<dbReference type="Proteomes" id="UP000101183">
    <property type="component" value="Segment"/>
</dbReference>
<evidence type="ECO:0000256" key="1">
    <source>
        <dbReference type="SAM" id="Phobius"/>
    </source>
</evidence>
<gene>
    <name evidence="2" type="ORF">CyHV2_ORF153B</name>
</gene>
<keyword evidence="1" id="KW-1133">Transmembrane helix</keyword>
<dbReference type="RefSeq" id="YP_007003974.1">
    <property type="nucleotide sequence ID" value="NC_019495.1"/>
</dbReference>
<dbReference type="EMBL" id="KT387800">
    <property type="protein sequence ID" value="AMB21724.1"/>
    <property type="molecule type" value="Genomic_DNA"/>
</dbReference>
<evidence type="ECO:0000313" key="3">
    <source>
        <dbReference type="EMBL" id="AMB21724.1"/>
    </source>
</evidence>
<dbReference type="EMBL" id="MN593216">
    <property type="protein sequence ID" value="QIV66971.1"/>
    <property type="molecule type" value="Genomic_DNA"/>
</dbReference>
<name>K7PCP8_CYHV2</name>
<reference evidence="4" key="3">
    <citation type="submission" date="2019-10" db="EMBL/GenBank/DDBJ databases">
        <title>The complete genome of Cyprinid herpesvirus 2, a new strain isolated from Allogynogenetic crucian carp.</title>
        <authorList>
            <person name="Jiang Y."/>
            <person name="Wang H."/>
            <person name="Lu L."/>
        </authorList>
    </citation>
    <scope>NUCLEOTIDE SEQUENCE</scope>
    <source>
        <strain evidence="4">YC-01</strain>
    </source>
</reference>
<reference evidence="2 5" key="1">
    <citation type="journal article" date="2013" name="J. Virol.">
        <title>Comparative genomics of carp herpesviruses.</title>
        <authorList>
            <person name="Davison A.J."/>
            <person name="Kurobe T."/>
            <person name="Gatherer D."/>
            <person name="Cunningham C."/>
            <person name="Korf I."/>
            <person name="Fukuda H."/>
            <person name="Hedrick R.P."/>
            <person name="Waltzek T.B."/>
        </authorList>
    </citation>
    <scope>NUCLEOTIDE SEQUENCE [LARGE SCALE GENOMIC DNA]</scope>
    <source>
        <strain evidence="2">ST-J1</strain>
    </source>
</reference>
<feature type="transmembrane region" description="Helical" evidence="1">
    <location>
        <begin position="152"/>
        <end position="177"/>
    </location>
</feature>